<evidence type="ECO:0000256" key="6">
    <source>
        <dbReference type="ARBA" id="ARBA00023160"/>
    </source>
</evidence>
<proteinExistence type="predicted"/>
<evidence type="ECO:0000256" key="4">
    <source>
        <dbReference type="ARBA" id="ARBA00022832"/>
    </source>
</evidence>
<dbReference type="EMBL" id="CP101806">
    <property type="protein sequence ID" value="UUD35387.1"/>
    <property type="molecule type" value="Genomic_DNA"/>
</dbReference>
<evidence type="ECO:0000313" key="8">
    <source>
        <dbReference type="EMBL" id="UUD35387.1"/>
    </source>
</evidence>
<keyword evidence="6" id="KW-0275">Fatty acid biosynthesis</keyword>
<dbReference type="InterPro" id="IPR003231">
    <property type="entry name" value="ACP"/>
</dbReference>
<dbReference type="EMBL" id="UZVY01000001">
    <property type="protein sequence ID" value="VDR41836.1"/>
    <property type="molecule type" value="Genomic_DNA"/>
</dbReference>
<dbReference type="PROSITE" id="PS50075">
    <property type="entry name" value="CARRIER"/>
    <property type="match status" value="1"/>
</dbReference>
<dbReference type="PANTHER" id="PTHR20863:SF76">
    <property type="entry name" value="CARRIER DOMAIN-CONTAINING PROTEIN"/>
    <property type="match status" value="1"/>
</dbReference>
<gene>
    <name evidence="9" type="primary">acpP</name>
    <name evidence="9" type="ORF">NCTC10126_00324</name>
    <name evidence="8" type="ORF">NPA07_00710</name>
</gene>
<keyword evidence="1" id="KW-0596">Phosphopantetheine</keyword>
<dbReference type="GO" id="GO:0000036">
    <property type="term" value="F:acyl carrier activity"/>
    <property type="evidence" value="ECO:0007669"/>
    <property type="project" value="TreeGrafter"/>
</dbReference>
<keyword evidence="11" id="KW-1185">Reference proteome</keyword>
<evidence type="ECO:0000256" key="1">
    <source>
        <dbReference type="ARBA" id="ARBA00022450"/>
    </source>
</evidence>
<dbReference type="RefSeq" id="WP_126118093.1">
    <property type="nucleotide sequence ID" value="NZ_CP101806.1"/>
</dbReference>
<feature type="domain" description="Carrier" evidence="7">
    <location>
        <begin position="1"/>
        <end position="75"/>
    </location>
</feature>
<dbReference type="OrthoDB" id="399020at2"/>
<evidence type="ECO:0000256" key="5">
    <source>
        <dbReference type="ARBA" id="ARBA00023098"/>
    </source>
</evidence>
<keyword evidence="2" id="KW-0444">Lipid biosynthesis</keyword>
<evidence type="ECO:0000259" key="7">
    <source>
        <dbReference type="PROSITE" id="PS50075"/>
    </source>
</evidence>
<evidence type="ECO:0000313" key="11">
    <source>
        <dbReference type="Proteomes" id="UP001058569"/>
    </source>
</evidence>
<sequence length="77" mass="8897">MDRNKIKDIVVARLEKISKKKITPESSLEELKIDSLSLAELIYETELEFKIRIEDEALLKIKTVNNVIDTILNAKKN</sequence>
<dbReference type="Gene3D" id="1.10.1200.10">
    <property type="entry name" value="ACP-like"/>
    <property type="match status" value="1"/>
</dbReference>
<keyword evidence="3" id="KW-0597">Phosphoprotein</keyword>
<name>A0A3P8MEJ4_9BACT</name>
<dbReference type="SUPFAM" id="SSF47336">
    <property type="entry name" value="ACP-like"/>
    <property type="match status" value="1"/>
</dbReference>
<dbReference type="Proteomes" id="UP001058569">
    <property type="component" value="Chromosome"/>
</dbReference>
<dbReference type="AlphaFoldDB" id="A0A3P8MEJ4"/>
<accession>A0A3P8MEJ4</accession>
<evidence type="ECO:0000256" key="3">
    <source>
        <dbReference type="ARBA" id="ARBA00022553"/>
    </source>
</evidence>
<organism evidence="9 10">
    <name type="scientific">Mycoplasmopsis caviae</name>
    <dbReference type="NCBI Taxonomy" id="55603"/>
    <lineage>
        <taxon>Bacteria</taxon>
        <taxon>Bacillati</taxon>
        <taxon>Mycoplasmatota</taxon>
        <taxon>Mycoplasmoidales</taxon>
        <taxon>Metamycoplasmataceae</taxon>
        <taxon>Mycoplasmopsis</taxon>
    </lineage>
</organism>
<dbReference type="GO" id="GO:0000035">
    <property type="term" value="F:acyl binding"/>
    <property type="evidence" value="ECO:0007669"/>
    <property type="project" value="TreeGrafter"/>
</dbReference>
<dbReference type="Proteomes" id="UP000280036">
    <property type="component" value="Unassembled WGS sequence"/>
</dbReference>
<dbReference type="InterPro" id="IPR009081">
    <property type="entry name" value="PP-bd_ACP"/>
</dbReference>
<evidence type="ECO:0000256" key="2">
    <source>
        <dbReference type="ARBA" id="ARBA00022516"/>
    </source>
</evidence>
<evidence type="ECO:0000313" key="9">
    <source>
        <dbReference type="EMBL" id="VDR41836.1"/>
    </source>
</evidence>
<reference evidence="8" key="2">
    <citation type="submission" date="2022-07" db="EMBL/GenBank/DDBJ databases">
        <title>Complete genome of Mycoplasma caviae type strain G122.</title>
        <authorList>
            <person name="Spergser J."/>
        </authorList>
    </citation>
    <scope>NUCLEOTIDE SEQUENCE</scope>
    <source>
        <strain evidence="8">G122</strain>
    </source>
</reference>
<protein>
    <submittedName>
        <fullName evidence="9">Acyl carrier protein</fullName>
    </submittedName>
</protein>
<keyword evidence="5" id="KW-0443">Lipid metabolism</keyword>
<dbReference type="Pfam" id="PF00550">
    <property type="entry name" value="PP-binding"/>
    <property type="match status" value="1"/>
</dbReference>
<evidence type="ECO:0000313" key="10">
    <source>
        <dbReference type="Proteomes" id="UP000280036"/>
    </source>
</evidence>
<dbReference type="PANTHER" id="PTHR20863">
    <property type="entry name" value="ACYL CARRIER PROTEIN"/>
    <property type="match status" value="1"/>
</dbReference>
<keyword evidence="4" id="KW-0276">Fatty acid metabolism</keyword>
<dbReference type="InterPro" id="IPR036736">
    <property type="entry name" value="ACP-like_sf"/>
</dbReference>
<reference evidence="9 10" key="1">
    <citation type="submission" date="2018-12" db="EMBL/GenBank/DDBJ databases">
        <authorList>
            <consortium name="Pathogen Informatics"/>
        </authorList>
    </citation>
    <scope>NUCLEOTIDE SEQUENCE [LARGE SCALE GENOMIC DNA]</scope>
    <source>
        <strain evidence="9 10">NCTC10126</strain>
    </source>
</reference>